<accession>A0A0E9X6W0</accession>
<sequence>MKANIFTYNYNGIIMVDNWGCSMVVFFHCPKKMVYDCQTAAPVCHGPWILLAINKTF</sequence>
<dbReference type="EMBL" id="GBXM01010110">
    <property type="protein sequence ID" value="JAH98467.1"/>
    <property type="molecule type" value="Transcribed_RNA"/>
</dbReference>
<reference evidence="1" key="2">
    <citation type="journal article" date="2015" name="Fish Shellfish Immunol.">
        <title>Early steps in the European eel (Anguilla anguilla)-Vibrio vulnificus interaction in the gills: Role of the RtxA13 toxin.</title>
        <authorList>
            <person name="Callol A."/>
            <person name="Pajuelo D."/>
            <person name="Ebbesson L."/>
            <person name="Teles M."/>
            <person name="MacKenzie S."/>
            <person name="Amaro C."/>
        </authorList>
    </citation>
    <scope>NUCLEOTIDE SEQUENCE</scope>
</reference>
<protein>
    <submittedName>
        <fullName evidence="1">Uncharacterized protein</fullName>
    </submittedName>
</protein>
<name>A0A0E9X6W0_ANGAN</name>
<dbReference type="AlphaFoldDB" id="A0A0E9X6W0"/>
<reference evidence="1" key="1">
    <citation type="submission" date="2014-11" db="EMBL/GenBank/DDBJ databases">
        <authorList>
            <person name="Amaro Gonzalez C."/>
        </authorList>
    </citation>
    <scope>NUCLEOTIDE SEQUENCE</scope>
</reference>
<organism evidence="1">
    <name type="scientific">Anguilla anguilla</name>
    <name type="common">European freshwater eel</name>
    <name type="synonym">Muraena anguilla</name>
    <dbReference type="NCBI Taxonomy" id="7936"/>
    <lineage>
        <taxon>Eukaryota</taxon>
        <taxon>Metazoa</taxon>
        <taxon>Chordata</taxon>
        <taxon>Craniata</taxon>
        <taxon>Vertebrata</taxon>
        <taxon>Euteleostomi</taxon>
        <taxon>Actinopterygii</taxon>
        <taxon>Neopterygii</taxon>
        <taxon>Teleostei</taxon>
        <taxon>Anguilliformes</taxon>
        <taxon>Anguillidae</taxon>
        <taxon>Anguilla</taxon>
    </lineage>
</organism>
<evidence type="ECO:0000313" key="1">
    <source>
        <dbReference type="EMBL" id="JAH98467.1"/>
    </source>
</evidence>
<proteinExistence type="predicted"/>